<dbReference type="OrthoDB" id="10298323at2759"/>
<keyword evidence="2" id="KW-1185">Reference proteome</keyword>
<dbReference type="Proteomes" id="UP000515153">
    <property type="component" value="Chromosome I"/>
</dbReference>
<accession>A0A6P8B464</accession>
<gene>
    <name evidence="3" type="ORF">PgNI_05775</name>
</gene>
<proteinExistence type="predicted"/>
<feature type="compositionally biased region" description="Basic and acidic residues" evidence="1">
    <location>
        <begin position="9"/>
        <end position="25"/>
    </location>
</feature>
<evidence type="ECO:0000313" key="3">
    <source>
        <dbReference type="RefSeq" id="XP_030981982.1"/>
    </source>
</evidence>
<reference evidence="3" key="3">
    <citation type="submission" date="2025-08" db="UniProtKB">
        <authorList>
            <consortium name="RefSeq"/>
        </authorList>
    </citation>
    <scope>IDENTIFICATION</scope>
    <source>
        <strain evidence="3">NI907</strain>
    </source>
</reference>
<evidence type="ECO:0000256" key="1">
    <source>
        <dbReference type="SAM" id="MobiDB-lite"/>
    </source>
</evidence>
<dbReference type="KEGG" id="pgri:PgNI_05775"/>
<dbReference type="AlphaFoldDB" id="A0A6P8B464"/>
<organism evidence="2 3">
    <name type="scientific">Pyricularia grisea</name>
    <name type="common">Crabgrass-specific blast fungus</name>
    <name type="synonym">Magnaporthe grisea</name>
    <dbReference type="NCBI Taxonomy" id="148305"/>
    <lineage>
        <taxon>Eukaryota</taxon>
        <taxon>Fungi</taxon>
        <taxon>Dikarya</taxon>
        <taxon>Ascomycota</taxon>
        <taxon>Pezizomycotina</taxon>
        <taxon>Sordariomycetes</taxon>
        <taxon>Sordariomycetidae</taxon>
        <taxon>Magnaporthales</taxon>
        <taxon>Pyriculariaceae</taxon>
        <taxon>Pyricularia</taxon>
    </lineage>
</organism>
<dbReference type="RefSeq" id="XP_030981982.1">
    <property type="nucleotide sequence ID" value="XM_031125806.1"/>
</dbReference>
<name>A0A6P8B464_PYRGI</name>
<evidence type="ECO:0000313" key="2">
    <source>
        <dbReference type="Proteomes" id="UP000515153"/>
    </source>
</evidence>
<reference evidence="2 3" key="1">
    <citation type="journal article" date="2019" name="Mol. Biol. Evol.">
        <title>Blast fungal genomes show frequent chromosomal changes, gene gains and losses, and effector gene turnover.</title>
        <authorList>
            <person name="Gomez Luciano L.B."/>
            <person name="Jason Tsai I."/>
            <person name="Chuma I."/>
            <person name="Tosa Y."/>
            <person name="Chen Y.H."/>
            <person name="Li J.Y."/>
            <person name="Li M.Y."/>
            <person name="Jade Lu M.Y."/>
            <person name="Nakayashiki H."/>
            <person name="Li W.H."/>
        </authorList>
    </citation>
    <scope>NUCLEOTIDE SEQUENCE [LARGE SCALE GENOMIC DNA]</scope>
    <source>
        <strain evidence="2 3">NI907</strain>
    </source>
</reference>
<sequence length="50" mass="5569">MTPFEGEIPQEKTRVKREQELRKPSTVEGNLAALLMFAKSLKGHTLSSLA</sequence>
<feature type="region of interest" description="Disordered" evidence="1">
    <location>
        <begin position="1"/>
        <end position="25"/>
    </location>
</feature>
<dbReference type="GeneID" id="41960715"/>
<protein>
    <submittedName>
        <fullName evidence="3">Uncharacterized protein</fullName>
    </submittedName>
</protein>
<reference evidence="3" key="2">
    <citation type="submission" date="2019-10" db="EMBL/GenBank/DDBJ databases">
        <authorList>
            <consortium name="NCBI Genome Project"/>
        </authorList>
    </citation>
    <scope>NUCLEOTIDE SEQUENCE</scope>
    <source>
        <strain evidence="3">NI907</strain>
    </source>
</reference>